<proteinExistence type="predicted"/>
<dbReference type="EMBL" id="ASPP01001943">
    <property type="protein sequence ID" value="ETO35115.1"/>
    <property type="molecule type" value="Genomic_DNA"/>
</dbReference>
<dbReference type="OrthoDB" id="273771at2759"/>
<reference evidence="4 5" key="1">
    <citation type="journal article" date="2013" name="Curr. Biol.">
        <title>The Genome of the Foraminiferan Reticulomyxa filosa.</title>
        <authorList>
            <person name="Glockner G."/>
            <person name="Hulsmann N."/>
            <person name="Schleicher M."/>
            <person name="Noegel A.A."/>
            <person name="Eichinger L."/>
            <person name="Gallinger C."/>
            <person name="Pawlowski J."/>
            <person name="Sierra R."/>
            <person name="Euteneuer U."/>
            <person name="Pillet L."/>
            <person name="Moustafa A."/>
            <person name="Platzer M."/>
            <person name="Groth M."/>
            <person name="Szafranski K."/>
            <person name="Schliwa M."/>
        </authorList>
    </citation>
    <scope>NUCLEOTIDE SEQUENCE [LARGE SCALE GENOMIC DNA]</scope>
</reference>
<evidence type="ECO:0000256" key="1">
    <source>
        <dbReference type="ARBA" id="ARBA00022574"/>
    </source>
</evidence>
<feature type="repeat" description="WD" evidence="3">
    <location>
        <begin position="93"/>
        <end position="140"/>
    </location>
</feature>
<dbReference type="CDD" id="cd00200">
    <property type="entry name" value="WD40"/>
    <property type="match status" value="1"/>
</dbReference>
<dbReference type="InterPro" id="IPR015943">
    <property type="entry name" value="WD40/YVTN_repeat-like_dom_sf"/>
</dbReference>
<dbReference type="Proteomes" id="UP000023152">
    <property type="component" value="Unassembled WGS sequence"/>
</dbReference>
<organism evidence="4 5">
    <name type="scientific">Reticulomyxa filosa</name>
    <dbReference type="NCBI Taxonomy" id="46433"/>
    <lineage>
        <taxon>Eukaryota</taxon>
        <taxon>Sar</taxon>
        <taxon>Rhizaria</taxon>
        <taxon>Retaria</taxon>
        <taxon>Foraminifera</taxon>
        <taxon>Monothalamids</taxon>
        <taxon>Reticulomyxidae</taxon>
        <taxon>Reticulomyxa</taxon>
    </lineage>
</organism>
<keyword evidence="1 3" id="KW-0853">WD repeat</keyword>
<evidence type="ECO:0000313" key="4">
    <source>
        <dbReference type="EMBL" id="ETO35115.1"/>
    </source>
</evidence>
<feature type="repeat" description="WD" evidence="3">
    <location>
        <begin position="141"/>
        <end position="184"/>
    </location>
</feature>
<dbReference type="InterPro" id="IPR036322">
    <property type="entry name" value="WD40_repeat_dom_sf"/>
</dbReference>
<protein>
    <submittedName>
        <fullName evidence="4">WD-40 repeat protein</fullName>
    </submittedName>
</protein>
<dbReference type="PROSITE" id="PS50294">
    <property type="entry name" value="WD_REPEATS_REGION"/>
    <property type="match status" value="1"/>
</dbReference>
<evidence type="ECO:0000256" key="3">
    <source>
        <dbReference type="PROSITE-ProRule" id="PRU00221"/>
    </source>
</evidence>
<dbReference type="SUPFAM" id="SSF50978">
    <property type="entry name" value="WD40 repeat-like"/>
    <property type="match status" value="1"/>
</dbReference>
<dbReference type="Pfam" id="PF00400">
    <property type="entry name" value="WD40"/>
    <property type="match status" value="4"/>
</dbReference>
<name>X6P9A4_RETFI</name>
<feature type="repeat" description="WD" evidence="3">
    <location>
        <begin position="218"/>
        <end position="244"/>
    </location>
</feature>
<dbReference type="Gene3D" id="2.130.10.10">
    <property type="entry name" value="YVTN repeat-like/Quinoprotein amine dehydrogenase"/>
    <property type="match status" value="2"/>
</dbReference>
<dbReference type="InterPro" id="IPR019775">
    <property type="entry name" value="WD40_repeat_CS"/>
</dbReference>
<dbReference type="PANTHER" id="PTHR22847:SF637">
    <property type="entry name" value="WD REPEAT DOMAIN 5B"/>
    <property type="match status" value="1"/>
</dbReference>
<feature type="non-terminal residue" evidence="4">
    <location>
        <position position="251"/>
    </location>
</feature>
<accession>X6P9A4</accession>
<dbReference type="GO" id="GO:1990234">
    <property type="term" value="C:transferase complex"/>
    <property type="evidence" value="ECO:0007669"/>
    <property type="project" value="UniProtKB-ARBA"/>
</dbReference>
<sequence>MLALFEYCLEKEDIQIIVKYWIRILNIKLGWIHEFDKLVVNYVMCFVNLFFIQITINIIDYSTFDCGQLICSGSNDNTVRVWNIEDNKQIRLFNGHSKNTFCVKFSLYYYRNYRCNVICSSSADKTIRFWDFKHNRQLQLFNGHTGSIYDIKFSPFNSGRYLCSGSLDKTIRLWDIETFKSLHIFNGHEDGVCCVDISLLQSSNNNKNDNSIGVIGGNGYTICSGSYDKTIRIWDVETTRQLIAFKGHKNT</sequence>
<feature type="repeat" description="WD" evidence="3">
    <location>
        <begin position="67"/>
        <end position="92"/>
    </location>
</feature>
<comment type="caution">
    <text evidence="4">The sequence shown here is derived from an EMBL/GenBank/DDBJ whole genome shotgun (WGS) entry which is preliminary data.</text>
</comment>
<dbReference type="InterPro" id="IPR020472">
    <property type="entry name" value="WD40_PAC1"/>
</dbReference>
<dbReference type="PROSITE" id="PS50082">
    <property type="entry name" value="WD_REPEATS_2"/>
    <property type="match status" value="4"/>
</dbReference>
<dbReference type="PRINTS" id="PR00320">
    <property type="entry name" value="GPROTEINBRPT"/>
</dbReference>
<evidence type="ECO:0000256" key="2">
    <source>
        <dbReference type="ARBA" id="ARBA00022737"/>
    </source>
</evidence>
<keyword evidence="5" id="KW-1185">Reference proteome</keyword>
<dbReference type="SMART" id="SM00320">
    <property type="entry name" value="WD40"/>
    <property type="match status" value="4"/>
</dbReference>
<dbReference type="PROSITE" id="PS00678">
    <property type="entry name" value="WD_REPEATS_1"/>
    <property type="match status" value="4"/>
</dbReference>
<gene>
    <name evidence="4" type="ORF">RFI_01959</name>
</gene>
<dbReference type="PANTHER" id="PTHR22847">
    <property type="entry name" value="WD40 REPEAT PROTEIN"/>
    <property type="match status" value="1"/>
</dbReference>
<dbReference type="AlphaFoldDB" id="X6P9A4"/>
<dbReference type="InterPro" id="IPR001680">
    <property type="entry name" value="WD40_rpt"/>
</dbReference>
<evidence type="ECO:0000313" key="5">
    <source>
        <dbReference type="Proteomes" id="UP000023152"/>
    </source>
</evidence>
<keyword evidence="2" id="KW-0677">Repeat</keyword>